<dbReference type="Pfam" id="PF07690">
    <property type="entry name" value="MFS_1"/>
    <property type="match status" value="1"/>
</dbReference>
<reference evidence="6 7" key="1">
    <citation type="submission" date="2024-02" db="EMBL/GenBank/DDBJ databases">
        <title>De novo assembly and annotation of 12 fungi associated with fruit tree decline syndrome in Ontario, Canada.</title>
        <authorList>
            <person name="Sulman M."/>
            <person name="Ellouze W."/>
            <person name="Ilyukhin E."/>
        </authorList>
    </citation>
    <scope>NUCLEOTIDE SEQUENCE [LARGE SCALE GENOMIC DNA]</scope>
    <source>
        <strain evidence="6 7">M1-105</strain>
    </source>
</reference>
<dbReference type="InterPro" id="IPR011701">
    <property type="entry name" value="MFS"/>
</dbReference>
<dbReference type="InterPro" id="IPR008775">
    <property type="entry name" value="Phytyl_CoA_dOase-like"/>
</dbReference>
<dbReference type="Pfam" id="PF05721">
    <property type="entry name" value="PhyH"/>
    <property type="match status" value="1"/>
</dbReference>
<accession>A0ABR3SH77</accession>
<protein>
    <recommendedName>
        <fullName evidence="8">Phytanoyl-CoA dioxygenase</fullName>
    </recommendedName>
</protein>
<keyword evidence="2 5" id="KW-0812">Transmembrane</keyword>
<dbReference type="PANTHER" id="PTHR23502:SF33">
    <property type="entry name" value="MAJOR FACILITATOR SUPERFAMILY (MFS) PROFILE DOMAIN-CONTAINING PROTEIN-RELATED"/>
    <property type="match status" value="1"/>
</dbReference>
<dbReference type="PANTHER" id="PTHR23502">
    <property type="entry name" value="MAJOR FACILITATOR SUPERFAMILY"/>
    <property type="match status" value="1"/>
</dbReference>
<comment type="caution">
    <text evidence="6">The sequence shown here is derived from an EMBL/GenBank/DDBJ whole genome shotgun (WGS) entry which is preliminary data.</text>
</comment>
<evidence type="ECO:0000256" key="1">
    <source>
        <dbReference type="ARBA" id="ARBA00004141"/>
    </source>
</evidence>
<dbReference type="SUPFAM" id="SSF103473">
    <property type="entry name" value="MFS general substrate transporter"/>
    <property type="match status" value="1"/>
</dbReference>
<proteinExistence type="predicted"/>
<dbReference type="InterPro" id="IPR036259">
    <property type="entry name" value="MFS_trans_sf"/>
</dbReference>
<evidence type="ECO:0000313" key="7">
    <source>
        <dbReference type="Proteomes" id="UP001521116"/>
    </source>
</evidence>
<evidence type="ECO:0000256" key="3">
    <source>
        <dbReference type="ARBA" id="ARBA00022989"/>
    </source>
</evidence>
<evidence type="ECO:0000256" key="5">
    <source>
        <dbReference type="SAM" id="Phobius"/>
    </source>
</evidence>
<comment type="subcellular location">
    <subcellularLocation>
        <location evidence="1">Membrane</location>
        <topology evidence="1">Multi-pass membrane protein</topology>
    </subcellularLocation>
</comment>
<keyword evidence="4 5" id="KW-0472">Membrane</keyword>
<sequence>MTRGTANAILAAGPMLGPVIGAVLGGFIAERAGWRWIFWVLFAACATCTAAIMLFTRETYGPVILRREPPVRPDSQLSIECPKAANDLEHNGIERKRDLLTRGIMRPLRMLIRSPILLILSVYVSFVFSLLFLLFTTIASLFTQVYGWSIEQSGLSYLGLGLGNAAGLVIFAKTSDATVARLTRANNGVYEPEMRLAPALISAFFIPVSLFWYGWSAEAHTHWIVPIISLVPFGIGVVGAFASAQSYIIDSAGRTAETASIEKQVRPYLNADAPWEGDFFPPETRRVMGLAGKSREYIEKIPGNPLYRGVCDALLTSKFTSWNGQKKETSISKPQLNNTIVFSINPGARAQDLHRDDMVHHNFQPAITHQEYRAGRDTGIGFFVAGKRTTKANGATRFVPGSHLQATDMPPNEADAVYAELEPGDAFIMLSSCYHGGSANTTENEERLIYSCFMTKGFLRQEENQYLASPIEKVKEYPVDLQEMIGYQISKPFLGWVELNSPRKLLLNENEVMGGQDLF</sequence>
<keyword evidence="3 5" id="KW-1133">Transmembrane helix</keyword>
<feature type="transmembrane region" description="Helical" evidence="5">
    <location>
        <begin position="154"/>
        <end position="175"/>
    </location>
</feature>
<name>A0ABR3SH77_9PEZI</name>
<gene>
    <name evidence="6" type="ORF">SLS56_009461</name>
</gene>
<feature type="transmembrane region" description="Helical" evidence="5">
    <location>
        <begin position="196"/>
        <end position="215"/>
    </location>
</feature>
<evidence type="ECO:0008006" key="8">
    <source>
        <dbReference type="Google" id="ProtNLM"/>
    </source>
</evidence>
<feature type="transmembrane region" description="Helical" evidence="5">
    <location>
        <begin position="34"/>
        <end position="56"/>
    </location>
</feature>
<dbReference type="Proteomes" id="UP001521116">
    <property type="component" value="Unassembled WGS sequence"/>
</dbReference>
<feature type="transmembrane region" description="Helical" evidence="5">
    <location>
        <begin position="7"/>
        <end position="28"/>
    </location>
</feature>
<dbReference type="Gene3D" id="2.60.120.620">
    <property type="entry name" value="q2cbj1_9rhob like domain"/>
    <property type="match status" value="1"/>
</dbReference>
<evidence type="ECO:0000256" key="4">
    <source>
        <dbReference type="ARBA" id="ARBA00023136"/>
    </source>
</evidence>
<dbReference type="EMBL" id="JAJVDC020000161">
    <property type="protein sequence ID" value="KAL1620795.1"/>
    <property type="molecule type" value="Genomic_DNA"/>
</dbReference>
<evidence type="ECO:0000313" key="6">
    <source>
        <dbReference type="EMBL" id="KAL1620795.1"/>
    </source>
</evidence>
<evidence type="ECO:0000256" key="2">
    <source>
        <dbReference type="ARBA" id="ARBA00022692"/>
    </source>
</evidence>
<organism evidence="6 7">
    <name type="scientific">Neofusicoccum ribis</name>
    <dbReference type="NCBI Taxonomy" id="45134"/>
    <lineage>
        <taxon>Eukaryota</taxon>
        <taxon>Fungi</taxon>
        <taxon>Dikarya</taxon>
        <taxon>Ascomycota</taxon>
        <taxon>Pezizomycotina</taxon>
        <taxon>Dothideomycetes</taxon>
        <taxon>Dothideomycetes incertae sedis</taxon>
        <taxon>Botryosphaeriales</taxon>
        <taxon>Botryosphaeriaceae</taxon>
        <taxon>Neofusicoccum</taxon>
    </lineage>
</organism>
<feature type="transmembrane region" description="Helical" evidence="5">
    <location>
        <begin position="221"/>
        <end position="244"/>
    </location>
</feature>
<keyword evidence="7" id="KW-1185">Reference proteome</keyword>
<dbReference type="Gene3D" id="1.20.1250.20">
    <property type="entry name" value="MFS general substrate transporter like domains"/>
    <property type="match status" value="1"/>
</dbReference>
<feature type="transmembrane region" description="Helical" evidence="5">
    <location>
        <begin position="116"/>
        <end position="142"/>
    </location>
</feature>
<dbReference type="SUPFAM" id="SSF51197">
    <property type="entry name" value="Clavaminate synthase-like"/>
    <property type="match status" value="1"/>
</dbReference>